<name>A0AA35UU17_LACSI</name>
<organism evidence="2 3">
    <name type="scientific">Lactuca saligna</name>
    <name type="common">Willowleaf lettuce</name>
    <dbReference type="NCBI Taxonomy" id="75948"/>
    <lineage>
        <taxon>Eukaryota</taxon>
        <taxon>Viridiplantae</taxon>
        <taxon>Streptophyta</taxon>
        <taxon>Embryophyta</taxon>
        <taxon>Tracheophyta</taxon>
        <taxon>Spermatophyta</taxon>
        <taxon>Magnoliopsida</taxon>
        <taxon>eudicotyledons</taxon>
        <taxon>Gunneridae</taxon>
        <taxon>Pentapetalae</taxon>
        <taxon>asterids</taxon>
        <taxon>campanulids</taxon>
        <taxon>Asterales</taxon>
        <taxon>Asteraceae</taxon>
        <taxon>Cichorioideae</taxon>
        <taxon>Cichorieae</taxon>
        <taxon>Lactucinae</taxon>
        <taxon>Lactuca</taxon>
    </lineage>
</organism>
<evidence type="ECO:0000313" key="2">
    <source>
        <dbReference type="EMBL" id="CAI9264319.1"/>
    </source>
</evidence>
<dbReference type="AlphaFoldDB" id="A0AA35UU17"/>
<reference evidence="2" key="1">
    <citation type="submission" date="2023-04" db="EMBL/GenBank/DDBJ databases">
        <authorList>
            <person name="Vijverberg K."/>
            <person name="Xiong W."/>
            <person name="Schranz E."/>
        </authorList>
    </citation>
    <scope>NUCLEOTIDE SEQUENCE</scope>
</reference>
<sequence>MMSPSGGGIIPSNSGSSWTEDSFEIKVLMEPSPEPEMEGTSARSAIPRVDEAGPPPLPTIVAWNRRCEIALHDSRGTVAPICWIRKRENIGPTSNSRWGKLPPSKSIKDYSSLRTGIYRSENSNMSVYDFSKSLNPESYLGRPGPLQPPRSV</sequence>
<accession>A0AA35UU17</accession>
<feature type="region of interest" description="Disordered" evidence="1">
    <location>
        <begin position="1"/>
        <end position="55"/>
    </location>
</feature>
<proteinExistence type="predicted"/>
<evidence type="ECO:0000313" key="3">
    <source>
        <dbReference type="Proteomes" id="UP001177003"/>
    </source>
</evidence>
<dbReference type="EMBL" id="OX465086">
    <property type="protein sequence ID" value="CAI9264319.1"/>
    <property type="molecule type" value="Genomic_DNA"/>
</dbReference>
<gene>
    <name evidence="2" type="ORF">LSALG_LOCUS4972</name>
</gene>
<dbReference type="Proteomes" id="UP001177003">
    <property type="component" value="Chromosome 0"/>
</dbReference>
<keyword evidence="3" id="KW-1185">Reference proteome</keyword>
<evidence type="ECO:0000256" key="1">
    <source>
        <dbReference type="SAM" id="MobiDB-lite"/>
    </source>
</evidence>
<protein>
    <submittedName>
        <fullName evidence="2">Uncharacterized protein</fullName>
    </submittedName>
</protein>